<dbReference type="CDD" id="cd03259">
    <property type="entry name" value="ABC_Carb_Solutes_like"/>
    <property type="match status" value="1"/>
</dbReference>
<comment type="caution">
    <text evidence="13">The sequence shown here is derived from an EMBL/GenBank/DDBJ whole genome shotgun (WGS) entry which is preliminary data.</text>
</comment>
<evidence type="ECO:0000256" key="8">
    <source>
        <dbReference type="ARBA" id="ARBA00023004"/>
    </source>
</evidence>
<keyword evidence="1" id="KW-0813">Transport</keyword>
<dbReference type="GO" id="GO:0015408">
    <property type="term" value="F:ABC-type ferric iron transporter activity"/>
    <property type="evidence" value="ECO:0007669"/>
    <property type="project" value="InterPro"/>
</dbReference>
<evidence type="ECO:0000313" key="14">
    <source>
        <dbReference type="Proteomes" id="UP000324351"/>
    </source>
</evidence>
<dbReference type="EMBL" id="VUJW01000002">
    <property type="protein sequence ID" value="KAA1428390.1"/>
    <property type="molecule type" value="Genomic_DNA"/>
</dbReference>
<evidence type="ECO:0000256" key="1">
    <source>
        <dbReference type="ARBA" id="ARBA00022448"/>
    </source>
</evidence>
<dbReference type="SUPFAM" id="SSF50331">
    <property type="entry name" value="MOP-like"/>
    <property type="match status" value="1"/>
</dbReference>
<dbReference type="InterPro" id="IPR017871">
    <property type="entry name" value="ABC_transporter-like_CS"/>
</dbReference>
<evidence type="ECO:0000256" key="2">
    <source>
        <dbReference type="ARBA" id="ARBA00022475"/>
    </source>
</evidence>
<evidence type="ECO:0000259" key="12">
    <source>
        <dbReference type="PROSITE" id="PS50893"/>
    </source>
</evidence>
<dbReference type="Pfam" id="PF08402">
    <property type="entry name" value="TOBE_2"/>
    <property type="match status" value="1"/>
</dbReference>
<dbReference type="SMART" id="SM00382">
    <property type="entry name" value="AAA"/>
    <property type="match status" value="1"/>
</dbReference>
<keyword evidence="5" id="KW-0547">Nucleotide-binding</keyword>
<dbReference type="InterPro" id="IPR015853">
    <property type="entry name" value="ABC_transpr_FbpC"/>
</dbReference>
<keyword evidence="14" id="KW-1185">Reference proteome</keyword>
<dbReference type="FunFam" id="3.40.50.300:FF:000425">
    <property type="entry name" value="Probable ABC transporter, ATP-binding subunit"/>
    <property type="match status" value="1"/>
</dbReference>
<protein>
    <recommendedName>
        <fullName evidence="11">ABC-type quaternary amine transporter</fullName>
        <ecNumber evidence="11">7.6.2.9</ecNumber>
    </recommendedName>
</protein>
<accession>A0A5B1M9L2</accession>
<dbReference type="GO" id="GO:0005524">
    <property type="term" value="F:ATP binding"/>
    <property type="evidence" value="ECO:0007669"/>
    <property type="project" value="UniProtKB-KW"/>
</dbReference>
<evidence type="ECO:0000256" key="3">
    <source>
        <dbReference type="ARBA" id="ARBA00022496"/>
    </source>
</evidence>
<dbReference type="EC" id="7.6.2.9" evidence="11"/>
<keyword evidence="2" id="KW-1003">Cell membrane</keyword>
<organism evidence="13 14">
    <name type="scientific">Nocardioides antri</name>
    <dbReference type="NCBI Taxonomy" id="2607659"/>
    <lineage>
        <taxon>Bacteria</taxon>
        <taxon>Bacillati</taxon>
        <taxon>Actinomycetota</taxon>
        <taxon>Actinomycetes</taxon>
        <taxon>Propionibacteriales</taxon>
        <taxon>Nocardioidaceae</taxon>
        <taxon>Nocardioides</taxon>
    </lineage>
</organism>
<dbReference type="PANTHER" id="PTHR42781">
    <property type="entry name" value="SPERMIDINE/PUTRESCINE IMPORT ATP-BINDING PROTEIN POTA"/>
    <property type="match status" value="1"/>
</dbReference>
<dbReference type="Proteomes" id="UP000324351">
    <property type="component" value="Unassembled WGS sequence"/>
</dbReference>
<dbReference type="InterPro" id="IPR003593">
    <property type="entry name" value="AAA+_ATPase"/>
</dbReference>
<proteinExistence type="predicted"/>
<feature type="domain" description="ABC transporter" evidence="12">
    <location>
        <begin position="5"/>
        <end position="235"/>
    </location>
</feature>
<evidence type="ECO:0000256" key="4">
    <source>
        <dbReference type="ARBA" id="ARBA00022519"/>
    </source>
</evidence>
<gene>
    <name evidence="13" type="ORF">F0U47_05555</name>
</gene>
<dbReference type="SUPFAM" id="SSF52540">
    <property type="entry name" value="P-loop containing nucleoside triphosphate hydrolases"/>
    <property type="match status" value="1"/>
</dbReference>
<dbReference type="InterPro" id="IPR013611">
    <property type="entry name" value="Transp-assoc_OB_typ2"/>
</dbReference>
<dbReference type="RefSeq" id="WP_149749327.1">
    <property type="nucleotide sequence ID" value="NZ_VUJW01000002.1"/>
</dbReference>
<evidence type="ECO:0000256" key="6">
    <source>
        <dbReference type="ARBA" id="ARBA00022840"/>
    </source>
</evidence>
<keyword evidence="4" id="KW-0997">Cell inner membrane</keyword>
<name>A0A5B1M9L2_9ACTN</name>
<dbReference type="PROSITE" id="PS00211">
    <property type="entry name" value="ABC_TRANSPORTER_1"/>
    <property type="match status" value="1"/>
</dbReference>
<evidence type="ECO:0000256" key="10">
    <source>
        <dbReference type="ARBA" id="ARBA00023136"/>
    </source>
</evidence>
<dbReference type="GO" id="GO:0016887">
    <property type="term" value="F:ATP hydrolysis activity"/>
    <property type="evidence" value="ECO:0007669"/>
    <property type="project" value="InterPro"/>
</dbReference>
<keyword evidence="7" id="KW-1278">Translocase</keyword>
<dbReference type="AlphaFoldDB" id="A0A5B1M9L2"/>
<dbReference type="InterPro" id="IPR003439">
    <property type="entry name" value="ABC_transporter-like_ATP-bd"/>
</dbReference>
<evidence type="ECO:0000256" key="7">
    <source>
        <dbReference type="ARBA" id="ARBA00022967"/>
    </source>
</evidence>
<dbReference type="GO" id="GO:0015418">
    <property type="term" value="F:ABC-type quaternary ammonium compound transporting activity"/>
    <property type="evidence" value="ECO:0007669"/>
    <property type="project" value="UniProtKB-EC"/>
</dbReference>
<evidence type="ECO:0000256" key="11">
    <source>
        <dbReference type="ARBA" id="ARBA00066388"/>
    </source>
</evidence>
<dbReference type="InterPro" id="IPR008995">
    <property type="entry name" value="Mo/tungstate-bd_C_term_dom"/>
</dbReference>
<dbReference type="GO" id="GO:0043190">
    <property type="term" value="C:ATP-binding cassette (ABC) transporter complex"/>
    <property type="evidence" value="ECO:0007669"/>
    <property type="project" value="InterPro"/>
</dbReference>
<reference evidence="13 14" key="1">
    <citation type="submission" date="2019-09" db="EMBL/GenBank/DDBJ databases">
        <title>Nocardioides panacisoli sp. nov., isolated from the soil of a ginseng field.</title>
        <authorList>
            <person name="Cho C."/>
        </authorList>
    </citation>
    <scope>NUCLEOTIDE SEQUENCE [LARGE SCALE GENOMIC DNA]</scope>
    <source>
        <strain evidence="13 14">BN140041</strain>
    </source>
</reference>
<keyword evidence="10" id="KW-0472">Membrane</keyword>
<keyword evidence="6 13" id="KW-0067">ATP-binding</keyword>
<dbReference type="Pfam" id="PF00005">
    <property type="entry name" value="ABC_tran"/>
    <property type="match status" value="1"/>
</dbReference>
<evidence type="ECO:0000313" key="13">
    <source>
        <dbReference type="EMBL" id="KAA1428390.1"/>
    </source>
</evidence>
<keyword evidence="9" id="KW-0406">Ion transport</keyword>
<evidence type="ECO:0000256" key="9">
    <source>
        <dbReference type="ARBA" id="ARBA00023065"/>
    </source>
</evidence>
<sequence length="345" mass="35669">MTAALEIRGLEAGYRGTPVLRGLDLVVPDGVTAILGPSGCGKTTLLRAVAGFVTPSAGTVTVAGSEVVGRRTVPARLRGLGYVPQDGALFPHLSVARNVRFGLPRSVRDADARVAEMLELVELPATMATRYPHELSGGQQQRVALARALAPRPRVVLLDEPFSSLDASLREDTGRAVVRALRAAGAAAVLVTHDQGEALSLADQVAVMLDGAFLQVGSPGSVYLTPSDPRVASFLGHASLLDGKVADGREATCALGVVPLQTTTAPGVVRLAVRAEQLQIRSAGADGAPAEVVDISFYGHDATVRVRLDSGEELSARTPATSVPTAGDRVSVRVVGDVVAFAEGP</sequence>
<reference evidence="13 14" key="2">
    <citation type="submission" date="2019-09" db="EMBL/GenBank/DDBJ databases">
        <authorList>
            <person name="Jin C."/>
        </authorList>
    </citation>
    <scope>NUCLEOTIDE SEQUENCE [LARGE SCALE GENOMIC DNA]</scope>
    <source>
        <strain evidence="13 14">BN140041</strain>
    </source>
</reference>
<keyword evidence="3" id="KW-0410">Iron transport</keyword>
<dbReference type="InterPro" id="IPR027417">
    <property type="entry name" value="P-loop_NTPase"/>
</dbReference>
<keyword evidence="8" id="KW-0408">Iron</keyword>
<dbReference type="Gene3D" id="3.40.50.300">
    <property type="entry name" value="P-loop containing nucleotide triphosphate hydrolases"/>
    <property type="match status" value="1"/>
</dbReference>
<dbReference type="PROSITE" id="PS50893">
    <property type="entry name" value="ABC_TRANSPORTER_2"/>
    <property type="match status" value="1"/>
</dbReference>
<evidence type="ECO:0000256" key="5">
    <source>
        <dbReference type="ARBA" id="ARBA00022741"/>
    </source>
</evidence>
<dbReference type="PANTHER" id="PTHR42781:SF5">
    <property type="entry name" value="PUTRESCINE TRANSPORT ATP-BINDING PROTEIN POTG"/>
    <property type="match status" value="1"/>
</dbReference>
<dbReference type="InterPro" id="IPR050093">
    <property type="entry name" value="ABC_SmlMolc_Importer"/>
</dbReference>